<organism evidence="1 2">
    <name type="scientific">Halobacteriovorax marinus</name>
    <dbReference type="NCBI Taxonomy" id="97084"/>
    <lineage>
        <taxon>Bacteria</taxon>
        <taxon>Pseudomonadati</taxon>
        <taxon>Bdellovibrionota</taxon>
        <taxon>Bacteriovoracia</taxon>
        <taxon>Bacteriovoracales</taxon>
        <taxon>Halobacteriovoraceae</taxon>
        <taxon>Halobacteriovorax</taxon>
    </lineage>
</organism>
<evidence type="ECO:0000313" key="2">
    <source>
        <dbReference type="Proteomes" id="UP000196531"/>
    </source>
</evidence>
<reference evidence="2" key="1">
    <citation type="journal article" date="2017" name="Proc. Natl. Acad. Sci. U.S.A.">
        <title>Simulation of Deepwater Horizon oil plume reveals substrate specialization within a complex community of hydrocarbon-degraders.</title>
        <authorList>
            <person name="Hu P."/>
            <person name="Dubinsky E.A."/>
            <person name="Probst A.J."/>
            <person name="Wang J."/>
            <person name="Sieber C.M.K."/>
            <person name="Tom L.M."/>
            <person name="Gardinali P."/>
            <person name="Banfield J.F."/>
            <person name="Atlas R.M."/>
            <person name="Andersen G.L."/>
        </authorList>
    </citation>
    <scope>NUCLEOTIDE SEQUENCE [LARGE SCALE GENOMIC DNA]</scope>
</reference>
<dbReference type="AlphaFoldDB" id="A0A1Y5F535"/>
<dbReference type="InterPro" id="IPR026337">
    <property type="entry name" value="AKG_HExxH"/>
</dbReference>
<protein>
    <recommendedName>
        <fullName evidence="3">HEXXH motif domain-containing protein</fullName>
    </recommendedName>
</protein>
<dbReference type="EMBL" id="MAAO01000016">
    <property type="protein sequence ID" value="OUR92872.1"/>
    <property type="molecule type" value="Genomic_DNA"/>
</dbReference>
<evidence type="ECO:0008006" key="3">
    <source>
        <dbReference type="Google" id="ProtNLM"/>
    </source>
</evidence>
<name>A0A1Y5F535_9BACT</name>
<accession>A0A1Y5F535</accession>
<gene>
    <name evidence="1" type="ORF">A9Q84_20380</name>
</gene>
<dbReference type="Proteomes" id="UP000196531">
    <property type="component" value="Unassembled WGS sequence"/>
</dbReference>
<proteinExistence type="predicted"/>
<evidence type="ECO:0000313" key="1">
    <source>
        <dbReference type="EMBL" id="OUR92872.1"/>
    </source>
</evidence>
<dbReference type="NCBIfam" id="TIGR04267">
    <property type="entry name" value="mod_HExxH"/>
    <property type="match status" value="1"/>
</dbReference>
<comment type="caution">
    <text evidence="1">The sequence shown here is derived from an EMBL/GenBank/DDBJ whole genome shotgun (WGS) entry which is preliminary data.</text>
</comment>
<sequence length="478" mass="55968">MFTQKTVFDKKFHSKIKEKLSQSYEELIFDLREDLNSGYTNDFFCEGFLDRLKEIISDKSLNSYTDLNHYWSNLLENAIYLVQLHEECSESQSNDDEVEFSEVEEEIFNFWNESDLTESFLELKDQDKSVFEVSKILQPLIENQIISFFYLNISKNPLLGEESYIYKAVPEKGDNDKCLYLGENNQLVRLEPPCETFPTMPVVGVNKHENLIFLEGDKRYVITEGLKPITHGNLSLHILPNCEKGFSQIEDISKNVLCALDIIKETSSDLYQTFSSFTHSIIPVDEPGIVSFSQQQLPGYSSINLFERDFVDLIDDLLHENGHHYLNAFLNVDELIIEDDEKIYFSPWRKALRPVRGIYHATFTFYWALELFSSLYKNVVVEDKIKSYQFSTEQKNKITKRFIEEFEMLTYCFTDLKHAHKNKKITEQGWSLISESFKMIESHRELQVKAYKNLGINDLNSINELKSLLSEQRAHFKL</sequence>